<dbReference type="SMART" id="SM00174">
    <property type="entry name" value="RHO"/>
    <property type="match status" value="1"/>
</dbReference>
<evidence type="ECO:0000313" key="7">
    <source>
        <dbReference type="EMBL" id="CAL6097406.1"/>
    </source>
</evidence>
<dbReference type="InterPro" id="IPR027417">
    <property type="entry name" value="P-loop_NTPase"/>
</dbReference>
<keyword evidence="1" id="KW-0547">Nucleotide-binding</keyword>
<evidence type="ECO:0000313" key="6">
    <source>
        <dbReference type="EMBL" id="CAL6097404.1"/>
    </source>
</evidence>
<dbReference type="EMBL" id="CAXDID020000433">
    <property type="protein sequence ID" value="CAL6091127.1"/>
    <property type="molecule type" value="Genomic_DNA"/>
</dbReference>
<evidence type="ECO:0000256" key="1">
    <source>
        <dbReference type="ARBA" id="ARBA00022741"/>
    </source>
</evidence>
<sequence>MFIAPNEQSVKIVALGATAVGKSSILLRAARNEYTDVHQLNIGAIYYRKTVKLQKAEEDIKLELWDTAGQERYNSVTQLYYRNAYVILIVFSMDDVDSLQKAIEWNNVQVEQNSAATRCLVGNKSDICWKCPQAEQYAQDNNLSYFVVSAKQGNGVDQLFQYIAQCCSNLKLRAQPAKVSIVTPKEYKKFCC</sequence>
<dbReference type="InterPro" id="IPR001806">
    <property type="entry name" value="Small_GTPase"/>
</dbReference>
<dbReference type="EMBL" id="CATOUU010000510">
    <property type="protein sequence ID" value="CAI9932184.1"/>
    <property type="molecule type" value="Genomic_DNA"/>
</dbReference>
<dbReference type="EMBL" id="CAXDID020000496">
    <property type="protein sequence ID" value="CAL6097406.1"/>
    <property type="molecule type" value="Genomic_DNA"/>
</dbReference>
<dbReference type="SMART" id="SM00173">
    <property type="entry name" value="RAS"/>
    <property type="match status" value="1"/>
</dbReference>
<protein>
    <submittedName>
        <fullName evidence="2">Rab1a</fullName>
    </submittedName>
</protein>
<dbReference type="Gene3D" id="3.40.50.300">
    <property type="entry name" value="P-loop containing nucleotide triphosphate hydrolases"/>
    <property type="match status" value="1"/>
</dbReference>
<dbReference type="InterPro" id="IPR005225">
    <property type="entry name" value="Small_GTP-bd"/>
</dbReference>
<evidence type="ECO:0000313" key="2">
    <source>
        <dbReference type="EMBL" id="CAI9932184.1"/>
    </source>
</evidence>
<dbReference type="PROSITE" id="PS51420">
    <property type="entry name" value="RHO"/>
    <property type="match status" value="1"/>
</dbReference>
<name>A0AA86TX41_9EUKA</name>
<accession>A0AA86TX41</accession>
<evidence type="ECO:0000313" key="4">
    <source>
        <dbReference type="EMBL" id="CAL6091127.1"/>
    </source>
</evidence>
<dbReference type="PANTHER" id="PTHR47978">
    <property type="match status" value="1"/>
</dbReference>
<organism evidence="2">
    <name type="scientific">Hexamita inflata</name>
    <dbReference type="NCBI Taxonomy" id="28002"/>
    <lineage>
        <taxon>Eukaryota</taxon>
        <taxon>Metamonada</taxon>
        <taxon>Diplomonadida</taxon>
        <taxon>Hexamitidae</taxon>
        <taxon>Hexamitinae</taxon>
        <taxon>Hexamita</taxon>
    </lineage>
</organism>
<reference evidence="2" key="1">
    <citation type="submission" date="2023-06" db="EMBL/GenBank/DDBJ databases">
        <authorList>
            <person name="Kurt Z."/>
        </authorList>
    </citation>
    <scope>NUCLEOTIDE SEQUENCE</scope>
</reference>
<gene>
    <name evidence="2" type="ORF">HINF_LOCUS19829</name>
    <name evidence="3" type="ORF">HINF_LOCUS19831</name>
    <name evidence="4" type="ORF">HINF_LOCUS65638</name>
    <name evidence="5" type="ORF">HINF_LOCUS65640</name>
    <name evidence="6" type="ORF">HINF_LOCUS68954</name>
    <name evidence="7" type="ORF">HINF_LOCUS68956</name>
</gene>
<dbReference type="GO" id="GO:0003924">
    <property type="term" value="F:GTPase activity"/>
    <property type="evidence" value="ECO:0007669"/>
    <property type="project" value="InterPro"/>
</dbReference>
<proteinExistence type="predicted"/>
<evidence type="ECO:0000313" key="3">
    <source>
        <dbReference type="EMBL" id="CAI9932186.1"/>
    </source>
</evidence>
<dbReference type="SUPFAM" id="SSF52540">
    <property type="entry name" value="P-loop containing nucleoside triphosphate hydrolases"/>
    <property type="match status" value="1"/>
</dbReference>
<dbReference type="PRINTS" id="PR00449">
    <property type="entry name" value="RASTRNSFRMNG"/>
</dbReference>
<evidence type="ECO:0000313" key="5">
    <source>
        <dbReference type="EMBL" id="CAL6091131.1"/>
    </source>
</evidence>
<dbReference type="Proteomes" id="UP001642409">
    <property type="component" value="Unassembled WGS sequence"/>
</dbReference>
<reference evidence="4 8" key="2">
    <citation type="submission" date="2024-07" db="EMBL/GenBank/DDBJ databases">
        <authorList>
            <person name="Akdeniz Z."/>
        </authorList>
    </citation>
    <scope>NUCLEOTIDE SEQUENCE [LARGE SCALE GENOMIC DNA]</scope>
</reference>
<dbReference type="FunFam" id="3.40.50.300:FF:001329">
    <property type="entry name" value="Small GTP-binding protein, putative"/>
    <property type="match status" value="1"/>
</dbReference>
<dbReference type="EMBL" id="CATOUU010000510">
    <property type="protein sequence ID" value="CAI9932186.1"/>
    <property type="molecule type" value="Genomic_DNA"/>
</dbReference>
<dbReference type="EMBL" id="CAXDID020000433">
    <property type="protein sequence ID" value="CAL6091131.1"/>
    <property type="molecule type" value="Genomic_DNA"/>
</dbReference>
<keyword evidence="8" id="KW-1185">Reference proteome</keyword>
<dbReference type="NCBIfam" id="TIGR00231">
    <property type="entry name" value="small_GTP"/>
    <property type="match status" value="1"/>
</dbReference>
<comment type="caution">
    <text evidence="2">The sequence shown here is derived from an EMBL/GenBank/DDBJ whole genome shotgun (WGS) entry which is preliminary data.</text>
</comment>
<dbReference type="CDD" id="cd00154">
    <property type="entry name" value="Rab"/>
    <property type="match status" value="1"/>
</dbReference>
<dbReference type="PROSITE" id="PS51419">
    <property type="entry name" value="RAB"/>
    <property type="match status" value="1"/>
</dbReference>
<dbReference type="EMBL" id="CAXDID020000496">
    <property type="protein sequence ID" value="CAL6097404.1"/>
    <property type="molecule type" value="Genomic_DNA"/>
</dbReference>
<dbReference type="GO" id="GO:0005525">
    <property type="term" value="F:GTP binding"/>
    <property type="evidence" value="ECO:0007669"/>
    <property type="project" value="InterPro"/>
</dbReference>
<dbReference type="SMART" id="SM00175">
    <property type="entry name" value="RAB"/>
    <property type="match status" value="1"/>
</dbReference>
<dbReference type="AlphaFoldDB" id="A0AA86TX41"/>
<evidence type="ECO:0000313" key="8">
    <source>
        <dbReference type="Proteomes" id="UP001642409"/>
    </source>
</evidence>
<dbReference type="Pfam" id="PF00071">
    <property type="entry name" value="Ras"/>
    <property type="match status" value="1"/>
</dbReference>